<organism evidence="9 10">
    <name type="scientific">Microbacterium hydrocarbonoxydans</name>
    <dbReference type="NCBI Taxonomy" id="273678"/>
    <lineage>
        <taxon>Bacteria</taxon>
        <taxon>Bacillati</taxon>
        <taxon>Actinomycetota</taxon>
        <taxon>Actinomycetes</taxon>
        <taxon>Micrococcales</taxon>
        <taxon>Microbacteriaceae</taxon>
        <taxon>Microbacterium</taxon>
    </lineage>
</organism>
<evidence type="ECO:0000313" key="10">
    <source>
        <dbReference type="Proteomes" id="UP000033900"/>
    </source>
</evidence>
<comment type="caution">
    <text evidence="9">The sequence shown here is derived from an EMBL/GenBank/DDBJ whole genome shotgun (WGS) entry which is preliminary data.</text>
</comment>
<accession>A0A0M2HN19</accession>
<dbReference type="InterPro" id="IPR017825">
    <property type="entry name" value="Lycopene_cyclase_dom"/>
</dbReference>
<evidence type="ECO:0008006" key="11">
    <source>
        <dbReference type="Google" id="ProtNLM"/>
    </source>
</evidence>
<keyword evidence="4" id="KW-0125">Carotenoid biosynthesis</keyword>
<name>A0A0M2HN19_9MICO</name>
<proteinExistence type="predicted"/>
<feature type="transmembrane region" description="Helical" evidence="8">
    <location>
        <begin position="35"/>
        <end position="61"/>
    </location>
</feature>
<evidence type="ECO:0000313" key="9">
    <source>
        <dbReference type="EMBL" id="KJL48096.1"/>
    </source>
</evidence>
<comment type="pathway">
    <text evidence="2">Carotenoid biosynthesis.</text>
</comment>
<evidence type="ECO:0000256" key="2">
    <source>
        <dbReference type="ARBA" id="ARBA00004829"/>
    </source>
</evidence>
<feature type="transmembrane region" description="Helical" evidence="8">
    <location>
        <begin position="6"/>
        <end position="23"/>
    </location>
</feature>
<dbReference type="PATRIC" id="fig|273678.4.peg.1728"/>
<evidence type="ECO:0000256" key="6">
    <source>
        <dbReference type="ARBA" id="ARBA00023136"/>
    </source>
</evidence>
<dbReference type="Proteomes" id="UP000033900">
    <property type="component" value="Unassembled WGS sequence"/>
</dbReference>
<dbReference type="STRING" id="273678.RS84_01725"/>
<dbReference type="RefSeq" id="WP_045257343.1">
    <property type="nucleotide sequence ID" value="NZ_JYJB01000008.1"/>
</dbReference>
<evidence type="ECO:0000256" key="5">
    <source>
        <dbReference type="ARBA" id="ARBA00022989"/>
    </source>
</evidence>
<feature type="transmembrane region" description="Helical" evidence="8">
    <location>
        <begin position="81"/>
        <end position="101"/>
    </location>
</feature>
<evidence type="ECO:0000256" key="1">
    <source>
        <dbReference type="ARBA" id="ARBA00004141"/>
    </source>
</evidence>
<dbReference type="GO" id="GO:0016020">
    <property type="term" value="C:membrane"/>
    <property type="evidence" value="ECO:0007669"/>
    <property type="project" value="UniProtKB-SubCell"/>
</dbReference>
<dbReference type="OrthoDB" id="4774157at2"/>
<evidence type="ECO:0000256" key="8">
    <source>
        <dbReference type="SAM" id="Phobius"/>
    </source>
</evidence>
<keyword evidence="3 8" id="KW-0812">Transmembrane</keyword>
<dbReference type="AlphaFoldDB" id="A0A0M2HN19"/>
<evidence type="ECO:0000256" key="4">
    <source>
        <dbReference type="ARBA" id="ARBA00022746"/>
    </source>
</evidence>
<dbReference type="EMBL" id="JYJB01000008">
    <property type="protein sequence ID" value="KJL48096.1"/>
    <property type="molecule type" value="Genomic_DNA"/>
</dbReference>
<keyword evidence="6 8" id="KW-0472">Membrane</keyword>
<dbReference type="GO" id="GO:0045436">
    <property type="term" value="F:lycopene beta cyclase activity"/>
    <property type="evidence" value="ECO:0007669"/>
    <property type="project" value="UniProtKB-ARBA"/>
</dbReference>
<gene>
    <name evidence="9" type="ORF">RS84_01725</name>
</gene>
<sequence>MNAIYLLCLLSASVCVIAVDLRFRLFLGRSWRPALLVLAAGLVFFLAWDLAGIGIGVFSRGDAPYLVGLMLAPELPVEEPIFLLFLCEATMVLVLGAQQILGRRSARGRSGPRRHR</sequence>
<reference evidence="9 10" key="1">
    <citation type="submission" date="2015-02" db="EMBL/GenBank/DDBJ databases">
        <title>Draft genome sequences of ten Microbacterium spp. with emphasis on heavy metal contaminated environments.</title>
        <authorList>
            <person name="Corretto E."/>
        </authorList>
    </citation>
    <scope>NUCLEOTIDE SEQUENCE [LARGE SCALE GENOMIC DNA]</scope>
    <source>
        <strain evidence="9 10">SA35</strain>
    </source>
</reference>
<comment type="subcellular location">
    <subcellularLocation>
        <location evidence="1">Membrane</location>
        <topology evidence="1">Multi-pass membrane protein</topology>
    </subcellularLocation>
</comment>
<keyword evidence="5 8" id="KW-1133">Transmembrane helix</keyword>
<evidence type="ECO:0000256" key="7">
    <source>
        <dbReference type="ARBA" id="ARBA00023235"/>
    </source>
</evidence>
<dbReference type="GO" id="GO:0016872">
    <property type="term" value="F:intramolecular lyase activity"/>
    <property type="evidence" value="ECO:0007669"/>
    <property type="project" value="InterPro"/>
</dbReference>
<protein>
    <recommendedName>
        <fullName evidence="11">Lycopene cyclase domain-containing protein</fullName>
    </recommendedName>
</protein>
<dbReference type="GO" id="GO:0016117">
    <property type="term" value="P:carotenoid biosynthetic process"/>
    <property type="evidence" value="ECO:0007669"/>
    <property type="project" value="UniProtKB-KW"/>
</dbReference>
<keyword evidence="10" id="KW-1185">Reference proteome</keyword>
<keyword evidence="7" id="KW-0413">Isomerase</keyword>
<evidence type="ECO:0000256" key="3">
    <source>
        <dbReference type="ARBA" id="ARBA00022692"/>
    </source>
</evidence>
<dbReference type="NCBIfam" id="TIGR03462">
    <property type="entry name" value="CarR_dom_SF"/>
    <property type="match status" value="1"/>
</dbReference>